<comment type="caution">
    <text evidence="2">The sequence shown here is derived from an EMBL/GenBank/DDBJ whole genome shotgun (WGS) entry which is preliminary data.</text>
</comment>
<dbReference type="EMBL" id="JBBPHU010000008">
    <property type="protein sequence ID" value="KAK7514482.1"/>
    <property type="molecule type" value="Genomic_DNA"/>
</dbReference>
<evidence type="ECO:0000313" key="2">
    <source>
        <dbReference type="EMBL" id="KAK7514482.1"/>
    </source>
</evidence>
<evidence type="ECO:0000256" key="1">
    <source>
        <dbReference type="SAM" id="SignalP"/>
    </source>
</evidence>
<keyword evidence="3" id="KW-1185">Reference proteome</keyword>
<evidence type="ECO:0000313" key="3">
    <source>
        <dbReference type="Proteomes" id="UP001363622"/>
    </source>
</evidence>
<name>A0ABR1KGB5_9PEZI</name>
<protein>
    <recommendedName>
        <fullName evidence="4">Concanavalin A-like lectin/glucanase</fullName>
    </recommendedName>
</protein>
<feature type="chain" id="PRO_5046066151" description="Concanavalin A-like lectin/glucanase" evidence="1">
    <location>
        <begin position="19"/>
        <end position="250"/>
    </location>
</feature>
<feature type="signal peptide" evidence="1">
    <location>
        <begin position="1"/>
        <end position="18"/>
    </location>
</feature>
<dbReference type="Proteomes" id="UP001363622">
    <property type="component" value="Unassembled WGS sequence"/>
</dbReference>
<evidence type="ECO:0008006" key="4">
    <source>
        <dbReference type="Google" id="ProtNLM"/>
    </source>
</evidence>
<sequence length="250" mass="27053">MLSSILLSAAALALGAKAQDSSSYDGYEYGNMFYLGPTTGGQYITKATYSLVPPSPPTDYVTSKADTTWLSLWIGIQGDPTNANVLDMDFVQPLLNWAPNQESQGCSADANHWCVAASTYTPQGQNGQDYVAIPSDATLDFEVSVNSETNKIDQKVWIDGELKSQQSDAQGMKPSVFYSGNECYDYGCGTLASYSWSNITIHMNEADAKYDSTLTLTNATSSGMTTSDGGKTWHIESIKIDEDQLTTQEA</sequence>
<proteinExistence type="predicted"/>
<reference evidence="2 3" key="1">
    <citation type="submission" date="2024-04" db="EMBL/GenBank/DDBJ databases">
        <title>Phyllosticta paracitricarpa is synonymous to the EU quarantine fungus P. citricarpa based on phylogenomic analyses.</title>
        <authorList>
            <consortium name="Lawrence Berkeley National Laboratory"/>
            <person name="Van Ingen-Buijs V.A."/>
            <person name="Van Westerhoven A.C."/>
            <person name="Haridas S."/>
            <person name="Skiadas P."/>
            <person name="Martin F."/>
            <person name="Groenewald J.Z."/>
            <person name="Crous P.W."/>
            <person name="Seidl M.F."/>
        </authorList>
    </citation>
    <scope>NUCLEOTIDE SEQUENCE [LARGE SCALE GENOMIC DNA]</scope>
    <source>
        <strain evidence="2 3">CBS 123371</strain>
    </source>
</reference>
<accession>A0ABR1KGB5</accession>
<organism evidence="2 3">
    <name type="scientific">Phyllosticta citriasiana</name>
    <dbReference type="NCBI Taxonomy" id="595635"/>
    <lineage>
        <taxon>Eukaryota</taxon>
        <taxon>Fungi</taxon>
        <taxon>Dikarya</taxon>
        <taxon>Ascomycota</taxon>
        <taxon>Pezizomycotina</taxon>
        <taxon>Dothideomycetes</taxon>
        <taxon>Dothideomycetes incertae sedis</taxon>
        <taxon>Botryosphaeriales</taxon>
        <taxon>Phyllostictaceae</taxon>
        <taxon>Phyllosticta</taxon>
    </lineage>
</organism>
<gene>
    <name evidence="2" type="ORF">IWZ03DRAFT_214060</name>
</gene>
<keyword evidence="1" id="KW-0732">Signal</keyword>